<feature type="transmembrane region" description="Helical" evidence="1">
    <location>
        <begin position="70"/>
        <end position="90"/>
    </location>
</feature>
<feature type="transmembrane region" description="Helical" evidence="1">
    <location>
        <begin position="96"/>
        <end position="114"/>
    </location>
</feature>
<keyword evidence="1" id="KW-1133">Transmembrane helix</keyword>
<feature type="transmembrane region" description="Helical" evidence="1">
    <location>
        <begin position="185"/>
        <end position="205"/>
    </location>
</feature>
<dbReference type="PATRIC" id="fig|562.7218.peg.1506"/>
<feature type="transmembrane region" description="Helical" evidence="1">
    <location>
        <begin position="237"/>
        <end position="256"/>
    </location>
</feature>
<feature type="transmembrane region" description="Helical" evidence="1">
    <location>
        <begin position="385"/>
        <end position="415"/>
    </location>
</feature>
<keyword evidence="1" id="KW-0812">Transmembrane</keyword>
<evidence type="ECO:0000313" key="2">
    <source>
        <dbReference type="EMBL" id="AAY28257.1"/>
    </source>
</evidence>
<feature type="transmembrane region" description="Helical" evidence="1">
    <location>
        <begin position="342"/>
        <end position="365"/>
    </location>
</feature>
<keyword evidence="1" id="KW-0472">Membrane</keyword>
<evidence type="ECO:0000256" key="1">
    <source>
        <dbReference type="SAM" id="Phobius"/>
    </source>
</evidence>
<sequence length="428" mass="48235">MKNKGGNVSLIQRVSSLLIALTIYLFLFDVILLGSGAWSINVTGISIRKVEYLTILLMVICTINNIKGYIYFCCATTFCLIFGVVVPFLNDVKLEYAITELLSFYGILLCPLIAQNRYISVNWKKIRKFILFICIISAFIHILIWLLGLMGSGYVDLIKQLCIRVLTANNDDLIDNIIIADTPDGLFRVLLPNSSLLIIGFYLSFQQYLNRKNYIHLLIVFVMLLALYTTWTRALYLSPIIIIGGVLFYKIFPFTLQLGKIGAYNLLSFIILFFIVISTVLVQPTLLSLLGIASESSDGIRYTQVIWIFNTFMNSPVLGTGLGGSAEDVRSLIAPWTYEMSLLALIMKLGLVGVFLFISISAIKIPEFLEGFFDGRRIPVKKVVWIYFSLSVLMMFSTNPFMLSFPGVTITLFILCELNSFKIEKGNI</sequence>
<protein>
    <submittedName>
        <fullName evidence="2">Wzy</fullName>
    </submittedName>
</protein>
<feature type="transmembrane region" description="Helical" evidence="1">
    <location>
        <begin position="126"/>
        <end position="147"/>
    </location>
</feature>
<dbReference type="BioCyc" id="MetaCyc:MONOMER-21633"/>
<feature type="transmembrane region" description="Helical" evidence="1">
    <location>
        <begin position="214"/>
        <end position="231"/>
    </location>
</feature>
<feature type="transmembrane region" description="Helical" evidence="1">
    <location>
        <begin position="263"/>
        <end position="282"/>
    </location>
</feature>
<reference evidence="2" key="1">
    <citation type="journal article" date="2005" name="J. Clin. Microbiol.">
        <title>Development of PCR assays targeting the genes involved in synthesis and assembly of the new Escherichia coli O 174 and O 177 O antigens.</title>
        <authorList>
            <person name="Beutin L."/>
            <person name="Kong Q."/>
            <person name="Feng L."/>
            <person name="Wang Q."/>
            <person name="Krause G."/>
            <person name="Leomil L."/>
            <person name="Jin Q."/>
            <person name="Wang L."/>
        </authorList>
    </citation>
    <scope>NUCLEOTIDE SEQUENCE</scope>
</reference>
<dbReference type="RefSeq" id="WP_032204448.1">
    <property type="nucleotide sequence ID" value="NZ_BFKX01000374.1"/>
</dbReference>
<dbReference type="AlphaFoldDB" id="Q3IA84"/>
<proteinExistence type="predicted"/>
<dbReference type="EMBL" id="DQ008593">
    <property type="protein sequence ID" value="AAY28257.1"/>
    <property type="molecule type" value="Genomic_DNA"/>
</dbReference>
<name>Q3IA84_ECOLX</name>
<organism evidence="2">
    <name type="scientific">Escherichia coli</name>
    <dbReference type="NCBI Taxonomy" id="562"/>
    <lineage>
        <taxon>Bacteria</taxon>
        <taxon>Pseudomonadati</taxon>
        <taxon>Pseudomonadota</taxon>
        <taxon>Gammaproteobacteria</taxon>
        <taxon>Enterobacterales</taxon>
        <taxon>Enterobacteriaceae</taxon>
        <taxon>Escherichia</taxon>
    </lineage>
</organism>
<accession>Q3IA84</accession>
<feature type="transmembrane region" description="Helical" evidence="1">
    <location>
        <begin position="21"/>
        <end position="40"/>
    </location>
</feature>
<gene>
    <name evidence="2" type="primary">wzy</name>
</gene>